<sequence length="36" mass="4315">MISIFSEKECDEIYERGFLTSDENFKVYLQVLKILL</sequence>
<name>A0A6C0AGD1_9ZZZZ</name>
<reference evidence="1" key="1">
    <citation type="journal article" date="2020" name="Nature">
        <title>Giant virus diversity and host interactions through global metagenomics.</title>
        <authorList>
            <person name="Schulz F."/>
            <person name="Roux S."/>
            <person name="Paez-Espino D."/>
            <person name="Jungbluth S."/>
            <person name="Walsh D.A."/>
            <person name="Denef V.J."/>
            <person name="McMahon K.D."/>
            <person name="Konstantinidis K.T."/>
            <person name="Eloe-Fadrosh E.A."/>
            <person name="Kyrpides N.C."/>
            <person name="Woyke T."/>
        </authorList>
    </citation>
    <scope>NUCLEOTIDE SEQUENCE</scope>
    <source>
        <strain evidence="1">GVMAG-S-1021933-23</strain>
    </source>
</reference>
<evidence type="ECO:0000313" key="1">
    <source>
        <dbReference type="EMBL" id="QHS78500.1"/>
    </source>
</evidence>
<dbReference type="EMBL" id="MN740598">
    <property type="protein sequence ID" value="QHS78500.1"/>
    <property type="molecule type" value="Genomic_DNA"/>
</dbReference>
<accession>A0A6C0AGD1</accession>
<organism evidence="1">
    <name type="scientific">viral metagenome</name>
    <dbReference type="NCBI Taxonomy" id="1070528"/>
    <lineage>
        <taxon>unclassified sequences</taxon>
        <taxon>metagenomes</taxon>
        <taxon>organismal metagenomes</taxon>
    </lineage>
</organism>
<protein>
    <submittedName>
        <fullName evidence="1">Uncharacterized protein</fullName>
    </submittedName>
</protein>
<proteinExistence type="predicted"/>
<dbReference type="AlphaFoldDB" id="A0A6C0AGD1"/>